<dbReference type="PRINTS" id="PR00455">
    <property type="entry name" value="HTHTETR"/>
</dbReference>
<proteinExistence type="predicted"/>
<dbReference type="RefSeq" id="WP_147207972.1">
    <property type="nucleotide sequence ID" value="NZ_BJYM01000001.1"/>
</dbReference>
<dbReference type="InterPro" id="IPR025996">
    <property type="entry name" value="MT1864/Rv1816-like_C"/>
</dbReference>
<dbReference type="Pfam" id="PF00440">
    <property type="entry name" value="TetR_N"/>
    <property type="match status" value="1"/>
</dbReference>
<dbReference type="PANTHER" id="PTHR43479">
    <property type="entry name" value="ACREF/ENVCD OPERON REPRESSOR-RELATED"/>
    <property type="match status" value="1"/>
</dbReference>
<dbReference type="Gene3D" id="1.10.357.10">
    <property type="entry name" value="Tetracycline Repressor, domain 2"/>
    <property type="match status" value="1"/>
</dbReference>
<comment type="caution">
    <text evidence="7">The sequence shown here is derived from an EMBL/GenBank/DDBJ whole genome shotgun (WGS) entry which is preliminary data.</text>
</comment>
<evidence type="ECO:0000313" key="8">
    <source>
        <dbReference type="Proteomes" id="UP000321558"/>
    </source>
</evidence>
<protein>
    <submittedName>
        <fullName evidence="7">TetR family transcriptional regulator</fullName>
    </submittedName>
</protein>
<dbReference type="SUPFAM" id="SSF46689">
    <property type="entry name" value="Homeodomain-like"/>
    <property type="match status" value="1"/>
</dbReference>
<feature type="DNA-binding region" description="H-T-H motif" evidence="5">
    <location>
        <begin position="27"/>
        <end position="46"/>
    </location>
</feature>
<dbReference type="InterPro" id="IPR001647">
    <property type="entry name" value="HTH_TetR"/>
</dbReference>
<keyword evidence="8" id="KW-1185">Reference proteome</keyword>
<dbReference type="PRINTS" id="PR00400">
    <property type="entry name" value="TETREPRESSOR"/>
</dbReference>
<dbReference type="GO" id="GO:0003677">
    <property type="term" value="F:DNA binding"/>
    <property type="evidence" value="ECO:0007669"/>
    <property type="project" value="UniProtKB-UniRule"/>
</dbReference>
<dbReference type="InterPro" id="IPR050624">
    <property type="entry name" value="HTH-type_Tx_Regulator"/>
</dbReference>
<feature type="domain" description="HTH tetR-type" evidence="6">
    <location>
        <begin position="4"/>
        <end position="64"/>
    </location>
</feature>
<dbReference type="OrthoDB" id="71867at2"/>
<dbReference type="Gene3D" id="1.10.10.60">
    <property type="entry name" value="Homeodomain-like"/>
    <property type="match status" value="1"/>
</dbReference>
<dbReference type="EMBL" id="BJYM01000001">
    <property type="protein sequence ID" value="GEN85581.1"/>
    <property type="molecule type" value="Genomic_DNA"/>
</dbReference>
<evidence type="ECO:0000256" key="5">
    <source>
        <dbReference type="PROSITE-ProRule" id="PRU00335"/>
    </source>
</evidence>
<sequence length="185" mass="21286">MRKKITKELITDAALELLDQKGIEEVTIKNIAMQLGIKPPSLYNHIANLEDLLDIAAQRSMRNLYDKLVVTSIGLEKKEALWAIAQEYKNFAKTWPGQYQLVQKVKLWKSDETKELSEQIIEIFSKILQKYALSEDDTIHFIRTLRSYLHGFALLEMDDAFGLPQELEKSFSIGLNIILTDLDSE</sequence>
<evidence type="ECO:0000256" key="4">
    <source>
        <dbReference type="ARBA" id="ARBA00023163"/>
    </source>
</evidence>
<evidence type="ECO:0000259" key="6">
    <source>
        <dbReference type="PROSITE" id="PS50977"/>
    </source>
</evidence>
<evidence type="ECO:0000256" key="3">
    <source>
        <dbReference type="ARBA" id="ARBA00023125"/>
    </source>
</evidence>
<gene>
    <name evidence="7" type="ORF">OSO01_03200</name>
</gene>
<dbReference type="STRING" id="582851.GCA_900162665_02549"/>
<name>A0A511ZDU3_9BACI</name>
<keyword evidence="3 5" id="KW-0238">DNA-binding</keyword>
<dbReference type="AlphaFoldDB" id="A0A511ZDU3"/>
<evidence type="ECO:0000256" key="1">
    <source>
        <dbReference type="ARBA" id="ARBA00022491"/>
    </source>
</evidence>
<dbReference type="Pfam" id="PF13305">
    <property type="entry name" value="TetR_C_33"/>
    <property type="match status" value="1"/>
</dbReference>
<keyword evidence="1" id="KW-0678">Repressor</keyword>
<evidence type="ECO:0000256" key="2">
    <source>
        <dbReference type="ARBA" id="ARBA00023015"/>
    </source>
</evidence>
<reference evidence="7 8" key="1">
    <citation type="submission" date="2019-07" db="EMBL/GenBank/DDBJ databases">
        <title>Whole genome shotgun sequence of Oceanobacillus sojae NBRC 105379.</title>
        <authorList>
            <person name="Hosoyama A."/>
            <person name="Uohara A."/>
            <person name="Ohji S."/>
            <person name="Ichikawa N."/>
        </authorList>
    </citation>
    <scope>NUCLEOTIDE SEQUENCE [LARGE SCALE GENOMIC DNA]</scope>
    <source>
        <strain evidence="7 8">NBRC 105379</strain>
    </source>
</reference>
<dbReference type="PROSITE" id="PS50977">
    <property type="entry name" value="HTH_TETR_2"/>
    <property type="match status" value="1"/>
</dbReference>
<dbReference type="InterPro" id="IPR003012">
    <property type="entry name" value="Tet_transcr_reg_TetR"/>
</dbReference>
<organism evidence="7 8">
    <name type="scientific">Oceanobacillus sojae</name>
    <dbReference type="NCBI Taxonomy" id="582851"/>
    <lineage>
        <taxon>Bacteria</taxon>
        <taxon>Bacillati</taxon>
        <taxon>Bacillota</taxon>
        <taxon>Bacilli</taxon>
        <taxon>Bacillales</taxon>
        <taxon>Bacillaceae</taxon>
        <taxon>Oceanobacillus</taxon>
    </lineage>
</organism>
<dbReference type="GO" id="GO:0045892">
    <property type="term" value="P:negative regulation of DNA-templated transcription"/>
    <property type="evidence" value="ECO:0007669"/>
    <property type="project" value="InterPro"/>
</dbReference>
<dbReference type="InterPro" id="IPR036271">
    <property type="entry name" value="Tet_transcr_reg_TetR-rel_C_sf"/>
</dbReference>
<dbReference type="InterPro" id="IPR009057">
    <property type="entry name" value="Homeodomain-like_sf"/>
</dbReference>
<keyword evidence="2" id="KW-0805">Transcription regulation</keyword>
<accession>A0A511ZDU3</accession>
<dbReference type="PANTHER" id="PTHR43479:SF11">
    <property type="entry name" value="ACREF_ENVCD OPERON REPRESSOR-RELATED"/>
    <property type="match status" value="1"/>
</dbReference>
<evidence type="ECO:0000313" key="7">
    <source>
        <dbReference type="EMBL" id="GEN85581.1"/>
    </source>
</evidence>
<keyword evidence="4" id="KW-0804">Transcription</keyword>
<dbReference type="GO" id="GO:0046677">
    <property type="term" value="P:response to antibiotic"/>
    <property type="evidence" value="ECO:0007669"/>
    <property type="project" value="InterPro"/>
</dbReference>
<dbReference type="Proteomes" id="UP000321558">
    <property type="component" value="Unassembled WGS sequence"/>
</dbReference>
<dbReference type="SUPFAM" id="SSF48498">
    <property type="entry name" value="Tetracyclin repressor-like, C-terminal domain"/>
    <property type="match status" value="1"/>
</dbReference>